<feature type="region of interest" description="Disordered" evidence="1">
    <location>
        <begin position="208"/>
        <end position="270"/>
    </location>
</feature>
<feature type="compositionally biased region" description="Basic and acidic residues" evidence="1">
    <location>
        <begin position="249"/>
        <end position="260"/>
    </location>
</feature>
<sequence length="340" mass="37188">MSQRLSLPCRLVKDGPSDNVQVHLNQMDARGKDKDACGTVGMVRLMRMHVGEDELRYGQFGRLVVVSAEAPIGTHVGRLGQSDRRSVGVSLLFELPDSMNCLMQHLLQADIESEAHSDQTHHGCFSWIWSDPAAGLLTQSDGTAGDQLNSAELSVQVLGSWAGSGQWPGHVGDPCVTMGWWALGIEPEAWAIRDVTTPSSIKGRQVRAFAGTPGLPPTPLNTRKNREKTESWSDSTSSPKSGVKAKKRQFWERSKGKEEDGWPDSTSYGQESLKERGVWEGSFMGVGNDPVMVFDHGFSRPRLPLCIWNTHKYPGEKGGGRTPLPMALTALKVDAVQKSV</sequence>
<comment type="caution">
    <text evidence="2">The sequence shown here is derived from an EMBL/GenBank/DDBJ whole genome shotgun (WGS) entry which is preliminary data.</text>
</comment>
<dbReference type="EMBL" id="QGKW02001988">
    <property type="protein sequence ID" value="KAF2550295.1"/>
    <property type="molecule type" value="Genomic_DNA"/>
</dbReference>
<name>A0A8S9GVF6_BRACR</name>
<evidence type="ECO:0000313" key="3">
    <source>
        <dbReference type="Proteomes" id="UP000712281"/>
    </source>
</evidence>
<evidence type="ECO:0000256" key="1">
    <source>
        <dbReference type="SAM" id="MobiDB-lite"/>
    </source>
</evidence>
<dbReference type="Proteomes" id="UP000712281">
    <property type="component" value="Unassembled WGS sequence"/>
</dbReference>
<evidence type="ECO:0000313" key="2">
    <source>
        <dbReference type="EMBL" id="KAF2550295.1"/>
    </source>
</evidence>
<gene>
    <name evidence="2" type="ORF">F2Q68_00033706</name>
</gene>
<reference evidence="2" key="1">
    <citation type="submission" date="2019-12" db="EMBL/GenBank/DDBJ databases">
        <title>Genome sequencing and annotation of Brassica cretica.</title>
        <authorList>
            <person name="Studholme D.J."/>
            <person name="Sarris P.F."/>
        </authorList>
    </citation>
    <scope>NUCLEOTIDE SEQUENCE</scope>
    <source>
        <strain evidence="2">PFS-001/15</strain>
        <tissue evidence="2">Leaf</tissue>
    </source>
</reference>
<protein>
    <submittedName>
        <fullName evidence="2">Uncharacterized protein</fullName>
    </submittedName>
</protein>
<dbReference type="AlphaFoldDB" id="A0A8S9GVF6"/>
<accession>A0A8S9GVF6</accession>
<proteinExistence type="predicted"/>
<organism evidence="2 3">
    <name type="scientific">Brassica cretica</name>
    <name type="common">Mustard</name>
    <dbReference type="NCBI Taxonomy" id="69181"/>
    <lineage>
        <taxon>Eukaryota</taxon>
        <taxon>Viridiplantae</taxon>
        <taxon>Streptophyta</taxon>
        <taxon>Embryophyta</taxon>
        <taxon>Tracheophyta</taxon>
        <taxon>Spermatophyta</taxon>
        <taxon>Magnoliopsida</taxon>
        <taxon>eudicotyledons</taxon>
        <taxon>Gunneridae</taxon>
        <taxon>Pentapetalae</taxon>
        <taxon>rosids</taxon>
        <taxon>malvids</taxon>
        <taxon>Brassicales</taxon>
        <taxon>Brassicaceae</taxon>
        <taxon>Brassiceae</taxon>
        <taxon>Brassica</taxon>
    </lineage>
</organism>